<gene>
    <name evidence="5" type="ORF">Cvel_15426</name>
</gene>
<comment type="catalytic activity">
    <reaction evidence="4">
        <text>Hydrolysis of terminal, non-reducing alpha-D-galactose residues in alpha-D-galactosides, including galactose oligosaccharides, galactomannans and galactolipids.</text>
        <dbReference type="EC" id="3.2.1.22"/>
    </reaction>
</comment>
<dbReference type="InterPro" id="IPR002241">
    <property type="entry name" value="Glyco_hydro_27"/>
</dbReference>
<dbReference type="InterPro" id="IPR017853">
    <property type="entry name" value="GH"/>
</dbReference>
<dbReference type="VEuPathDB" id="CryptoDB:Cvel_15426"/>
<dbReference type="GO" id="GO:0009311">
    <property type="term" value="P:oligosaccharide metabolic process"/>
    <property type="evidence" value="ECO:0007669"/>
    <property type="project" value="TreeGrafter"/>
</dbReference>
<dbReference type="Pfam" id="PF16499">
    <property type="entry name" value="Melibiase_2"/>
    <property type="match status" value="1"/>
</dbReference>
<evidence type="ECO:0000256" key="1">
    <source>
        <dbReference type="ARBA" id="ARBA00009743"/>
    </source>
</evidence>
<dbReference type="PRINTS" id="PR00740">
    <property type="entry name" value="GLHYDRLASE27"/>
</dbReference>
<comment type="similarity">
    <text evidence="1 4">Belongs to the glycosyl hydrolase 27 family.</text>
</comment>
<dbReference type="PANTHER" id="PTHR11452">
    <property type="entry name" value="ALPHA-GALACTOSIDASE/ALPHA-N-ACETYLGALACTOSAMINIDASE"/>
    <property type="match status" value="1"/>
</dbReference>
<dbReference type="EC" id="3.2.1.22" evidence="4"/>
<accession>A0A0G4F7J7</accession>
<dbReference type="PhylomeDB" id="A0A0G4F7J7"/>
<dbReference type="AlphaFoldDB" id="A0A0G4F7J7"/>
<sequence>MSVASQVFVSMQGWNSWNFFQCNTKLITEDTILKLAEKMDTSGLKDRGYTYVNIDDCWSVKSNPRPADQPLIPSPVQFPSSKESGSLKYLADKIHERGMKFGLYGDWGTATCQGYQGSQGFAQKDSETLASWDVDYLKLDGCNADPSTYAEGYREFSEALRSSGRSIVFSCSWPAYVNEKAKWKTYPWEELTAECTLWRLYGDIDAKWETLLNIIQYWFNDPDMLEIGNPGFGDVEGRTQMSIWAILAAPLLMGHDVMAMSEDSETFRQQTRDRTENKCDL</sequence>
<dbReference type="GO" id="GO:0004557">
    <property type="term" value="F:alpha-galactosidase activity"/>
    <property type="evidence" value="ECO:0007669"/>
    <property type="project" value="UniProtKB-EC"/>
</dbReference>
<dbReference type="GO" id="GO:0016139">
    <property type="term" value="P:glycoside catabolic process"/>
    <property type="evidence" value="ECO:0007669"/>
    <property type="project" value="TreeGrafter"/>
</dbReference>
<keyword evidence="2 4" id="KW-0378">Hydrolase</keyword>
<keyword evidence="3 4" id="KW-0326">Glycosidase</keyword>
<keyword evidence="4" id="KW-1015">Disulfide bond</keyword>
<dbReference type="GO" id="GO:0005737">
    <property type="term" value="C:cytoplasm"/>
    <property type="evidence" value="ECO:0007669"/>
    <property type="project" value="TreeGrafter"/>
</dbReference>
<dbReference type="Gene3D" id="3.20.20.70">
    <property type="entry name" value="Aldolase class I"/>
    <property type="match status" value="1"/>
</dbReference>
<evidence type="ECO:0000256" key="3">
    <source>
        <dbReference type="ARBA" id="ARBA00023295"/>
    </source>
</evidence>
<dbReference type="SUPFAM" id="SSF51445">
    <property type="entry name" value="(Trans)glycosidases"/>
    <property type="match status" value="1"/>
</dbReference>
<proteinExistence type="inferred from homology"/>
<reference evidence="5" key="1">
    <citation type="submission" date="2014-11" db="EMBL/GenBank/DDBJ databases">
        <authorList>
            <person name="Otto D Thomas"/>
            <person name="Naeem Raeece"/>
        </authorList>
    </citation>
    <scope>NUCLEOTIDE SEQUENCE</scope>
</reference>
<protein>
    <recommendedName>
        <fullName evidence="4">Alpha-galactosidase</fullName>
        <ecNumber evidence="4">3.2.1.22</ecNumber>
    </recommendedName>
    <alternativeName>
        <fullName evidence="4">Melibiase</fullName>
    </alternativeName>
</protein>
<organism evidence="5">
    <name type="scientific">Chromera velia CCMP2878</name>
    <dbReference type="NCBI Taxonomy" id="1169474"/>
    <lineage>
        <taxon>Eukaryota</taxon>
        <taxon>Sar</taxon>
        <taxon>Alveolata</taxon>
        <taxon>Colpodellida</taxon>
        <taxon>Chromeraceae</taxon>
        <taxon>Chromera</taxon>
    </lineage>
</organism>
<dbReference type="EMBL" id="CDMZ01000155">
    <property type="protein sequence ID" value="CEM07970.1"/>
    <property type="molecule type" value="Genomic_DNA"/>
</dbReference>
<dbReference type="CDD" id="cd14792">
    <property type="entry name" value="GH27"/>
    <property type="match status" value="1"/>
</dbReference>
<evidence type="ECO:0000313" key="5">
    <source>
        <dbReference type="EMBL" id="CEM07970.1"/>
    </source>
</evidence>
<name>A0A0G4F7J7_9ALVE</name>
<dbReference type="PANTHER" id="PTHR11452:SF83">
    <property type="entry name" value="ALPHA-GALACTOSIDASE"/>
    <property type="match status" value="1"/>
</dbReference>
<evidence type="ECO:0000256" key="4">
    <source>
        <dbReference type="RuleBase" id="RU361168"/>
    </source>
</evidence>
<dbReference type="InterPro" id="IPR013785">
    <property type="entry name" value="Aldolase_TIM"/>
</dbReference>
<evidence type="ECO:0000256" key="2">
    <source>
        <dbReference type="ARBA" id="ARBA00022801"/>
    </source>
</evidence>